<keyword evidence="1" id="KW-0732">Signal</keyword>
<accession>T1JAD6</accession>
<proteinExistence type="predicted"/>
<dbReference type="Gene3D" id="3.20.20.190">
    <property type="entry name" value="Phosphatidylinositol (PI) phosphodiesterase"/>
    <property type="match status" value="2"/>
</dbReference>
<dbReference type="eggNOG" id="KOG4306">
    <property type="taxonomic scope" value="Eukaryota"/>
</dbReference>
<evidence type="ECO:0000313" key="3">
    <source>
        <dbReference type="EnsemblMetazoa" id="SMAR010697-PA"/>
    </source>
</evidence>
<evidence type="ECO:0000259" key="2">
    <source>
        <dbReference type="SMART" id="SM00148"/>
    </source>
</evidence>
<dbReference type="SMART" id="SM00148">
    <property type="entry name" value="PLCXc"/>
    <property type="match status" value="1"/>
</dbReference>
<organism evidence="3 4">
    <name type="scientific">Strigamia maritima</name>
    <name type="common">European centipede</name>
    <name type="synonym">Geophilus maritimus</name>
    <dbReference type="NCBI Taxonomy" id="126957"/>
    <lineage>
        <taxon>Eukaryota</taxon>
        <taxon>Metazoa</taxon>
        <taxon>Ecdysozoa</taxon>
        <taxon>Arthropoda</taxon>
        <taxon>Myriapoda</taxon>
        <taxon>Chilopoda</taxon>
        <taxon>Pleurostigmophora</taxon>
        <taxon>Geophilomorpha</taxon>
        <taxon>Linotaeniidae</taxon>
        <taxon>Strigamia</taxon>
    </lineage>
</organism>
<name>T1JAD6_STRMM</name>
<dbReference type="AlphaFoldDB" id="T1JAD6"/>
<protein>
    <recommendedName>
        <fullName evidence="2">Phosphatidylinositol-specific phospholipase C X domain-containing protein</fullName>
    </recommendedName>
</protein>
<dbReference type="SUPFAM" id="SSF51695">
    <property type="entry name" value="PLC-like phosphodiesterases"/>
    <property type="match status" value="2"/>
</dbReference>
<feature type="signal peptide" evidence="1">
    <location>
        <begin position="1"/>
        <end position="22"/>
    </location>
</feature>
<dbReference type="InterPro" id="IPR017946">
    <property type="entry name" value="PLC-like_Pdiesterase_TIM-brl"/>
</dbReference>
<dbReference type="GO" id="GO:0006629">
    <property type="term" value="P:lipid metabolic process"/>
    <property type="evidence" value="ECO:0007669"/>
    <property type="project" value="InterPro"/>
</dbReference>
<feature type="domain" description="Phosphatidylinositol-specific phospholipase C X" evidence="2">
    <location>
        <begin position="146"/>
        <end position="301"/>
    </location>
</feature>
<dbReference type="HOGENOM" id="CLU_325799_0_0_1"/>
<dbReference type="PANTHER" id="PTHR13593">
    <property type="match status" value="1"/>
</dbReference>
<dbReference type="InterPro" id="IPR000909">
    <property type="entry name" value="PLipase_C_PInositol-sp_X_dom"/>
</dbReference>
<feature type="chain" id="PRO_5004580120" description="Phosphatidylinositol-specific phospholipase C X domain-containing protein" evidence="1">
    <location>
        <begin position="23"/>
        <end position="885"/>
    </location>
</feature>
<dbReference type="Proteomes" id="UP000014500">
    <property type="component" value="Unassembled WGS sequence"/>
</dbReference>
<evidence type="ECO:0000256" key="1">
    <source>
        <dbReference type="SAM" id="SignalP"/>
    </source>
</evidence>
<dbReference type="EMBL" id="JH431989">
    <property type="status" value="NOT_ANNOTATED_CDS"/>
    <property type="molecule type" value="Genomic_DNA"/>
</dbReference>
<evidence type="ECO:0000313" key="4">
    <source>
        <dbReference type="Proteomes" id="UP000014500"/>
    </source>
</evidence>
<keyword evidence="4" id="KW-1185">Reference proteome</keyword>
<dbReference type="EnsemblMetazoa" id="SMAR010697-RA">
    <property type="protein sequence ID" value="SMAR010697-PA"/>
    <property type="gene ID" value="SMAR010697"/>
</dbReference>
<dbReference type="OMA" id="QAWANAN"/>
<dbReference type="GO" id="GO:0008081">
    <property type="term" value="F:phosphoric diester hydrolase activity"/>
    <property type="evidence" value="ECO:0007669"/>
    <property type="project" value="InterPro"/>
</dbReference>
<dbReference type="InterPro" id="IPR051057">
    <property type="entry name" value="PI-PLC_domain"/>
</dbReference>
<reference evidence="3" key="2">
    <citation type="submission" date="2015-02" db="UniProtKB">
        <authorList>
            <consortium name="EnsemblMetazoa"/>
        </authorList>
    </citation>
    <scope>IDENTIFICATION</scope>
</reference>
<dbReference type="PANTHER" id="PTHR13593:SF103">
    <property type="entry name" value="RE10370P"/>
    <property type="match status" value="1"/>
</dbReference>
<sequence>MFTTRFLLSIFAVTWHPTVVTSTDIENLPKVFITVSSLATIQHPKIITERRIQLNWYNAQPADHDWIGLFDHDVETGDISSPFAVHQINSHQGVHTTSSSMPRQVFVGELKRRCLGFWVAYVRNDTSIASNCIKIEPNWMHENQQIIGNFALTELFIPGTHDAGSHQPYRGWPDENPITKYKITQDEDLWAQFVYGIRHVDLRIGYYAETDEFYIIHGPLRVNPFLPELTNIRKFLDSTKEFLILDFHEFGFEENRLDRHVKFLTLLKSLLGPFIIPVTRGKRVTLNELWKSNQRVLLMYNDKFHTESDLLWPGVYQAWANANKLQELKDYFTNLFKTPKFPSSWNVWSAQAELTANSFYILTHPFDGVRLFADMVNLNVTYWFRDLWWDKANCVATDFFLGNNIIEIAINSNKKRRDLKVMVIVVFVLLSLISNGDTCLKTISRVNRLASNFQPMYDSFDRDKGTSLPQKPKFIIPQVLKGCRQRTTDSARVFLTVSSLPTEHGFSDRRLEFNWYNIMPRKGDWIGLFTTDPCINNTAQPIEFIQVIDYPEDSYMTNIHFPHQHFDKFNLTSICLGFWIAYVRNDLVLDSDCKKSQPHWMWENRKSIQHLTLSQLMIPGTHLSGSYKMNITGSETLDSLIGPFETTQDETLWNQLVYGNRYLEIAVALHARTKEHWIQFDEFLANPLIPALNEIRNFIESTNEIIIIDIHSFLKGFSFHNVSVSRRHRMLVQKLIDILQPYLIPKSMGINVTLKDLWADNKRIYISYNDENHVHDQHLWPGIPHFLVETVKVEMLVTYFERFSPTVNKRLWTAQAHLTPTDAFKITKANSSLRHLAHESNHYFTEWFRDFWWDKSNIIATDFFHGNNLIDVAIEANQERDATHE</sequence>
<reference evidence="4" key="1">
    <citation type="submission" date="2011-05" db="EMBL/GenBank/DDBJ databases">
        <authorList>
            <person name="Richards S.R."/>
            <person name="Qu J."/>
            <person name="Jiang H."/>
            <person name="Jhangiani S.N."/>
            <person name="Agravi P."/>
            <person name="Goodspeed R."/>
            <person name="Gross S."/>
            <person name="Mandapat C."/>
            <person name="Jackson L."/>
            <person name="Mathew T."/>
            <person name="Pu L."/>
            <person name="Thornton R."/>
            <person name="Saada N."/>
            <person name="Wilczek-Boney K.B."/>
            <person name="Lee S."/>
            <person name="Kovar C."/>
            <person name="Wu Y."/>
            <person name="Scherer S.E."/>
            <person name="Worley K.C."/>
            <person name="Muzny D.M."/>
            <person name="Gibbs R."/>
        </authorList>
    </citation>
    <scope>NUCLEOTIDE SEQUENCE</scope>
    <source>
        <strain evidence="4">Brora</strain>
    </source>
</reference>